<dbReference type="CDD" id="cd01448">
    <property type="entry name" value="TST_Repeat_1"/>
    <property type="match status" value="1"/>
</dbReference>
<dbReference type="STRING" id="47855.GA0070606_3779"/>
<dbReference type="PANTHER" id="PTHR43855:SF1">
    <property type="entry name" value="THIOSULFATE SULFURTRANSFERASE"/>
    <property type="match status" value="1"/>
</dbReference>
<dbReference type="EMBL" id="FMHZ01000002">
    <property type="protein sequence ID" value="SCL63350.1"/>
    <property type="molecule type" value="Genomic_DNA"/>
</dbReference>
<evidence type="ECO:0000256" key="2">
    <source>
        <dbReference type="ARBA" id="ARBA00022737"/>
    </source>
</evidence>
<dbReference type="Gene3D" id="3.40.250.10">
    <property type="entry name" value="Rhodanese-like domain"/>
    <property type="match status" value="2"/>
</dbReference>
<evidence type="ECO:0000256" key="3">
    <source>
        <dbReference type="ARBA" id="ARBA00047549"/>
    </source>
</evidence>
<comment type="catalytic activity">
    <reaction evidence="3">
        <text>thiosulfate + hydrogen cyanide = thiocyanate + sulfite + 2 H(+)</text>
        <dbReference type="Rhea" id="RHEA:16881"/>
        <dbReference type="ChEBI" id="CHEBI:15378"/>
        <dbReference type="ChEBI" id="CHEBI:17359"/>
        <dbReference type="ChEBI" id="CHEBI:18022"/>
        <dbReference type="ChEBI" id="CHEBI:18407"/>
        <dbReference type="ChEBI" id="CHEBI:33542"/>
        <dbReference type="EC" id="2.8.1.1"/>
    </reaction>
</comment>
<gene>
    <name evidence="6" type="ORF">GA0070606_3779</name>
</gene>
<evidence type="ECO:0000256" key="1">
    <source>
        <dbReference type="ARBA" id="ARBA00022679"/>
    </source>
</evidence>
<dbReference type="InterPro" id="IPR036873">
    <property type="entry name" value="Rhodanese-like_dom_sf"/>
</dbReference>
<name>A0A1C6VBX1_9ACTN</name>
<proteinExistence type="predicted"/>
<protein>
    <recommendedName>
        <fullName evidence="4">Sulfurtransferase</fullName>
    </recommendedName>
</protein>
<dbReference type="InterPro" id="IPR001307">
    <property type="entry name" value="Thiosulphate_STrfase_CS"/>
</dbReference>
<dbReference type="SUPFAM" id="SSF52821">
    <property type="entry name" value="Rhodanese/Cell cycle control phosphatase"/>
    <property type="match status" value="2"/>
</dbReference>
<feature type="domain" description="Rhodanese" evidence="5">
    <location>
        <begin position="18"/>
        <end position="125"/>
    </location>
</feature>
<dbReference type="Pfam" id="PF00581">
    <property type="entry name" value="Rhodanese"/>
    <property type="match status" value="2"/>
</dbReference>
<dbReference type="GO" id="GO:0004792">
    <property type="term" value="F:thiosulfate-cyanide sulfurtransferase activity"/>
    <property type="evidence" value="ECO:0007669"/>
    <property type="project" value="UniProtKB-EC"/>
</dbReference>
<keyword evidence="7" id="KW-1185">Reference proteome</keyword>
<evidence type="ECO:0000313" key="7">
    <source>
        <dbReference type="Proteomes" id="UP000199001"/>
    </source>
</evidence>
<keyword evidence="1 4" id="KW-0808">Transferase</keyword>
<accession>A0A1C6VBX1</accession>
<dbReference type="PROSITE" id="PS50206">
    <property type="entry name" value="RHODANESE_3"/>
    <property type="match status" value="2"/>
</dbReference>
<dbReference type="SMART" id="SM00450">
    <property type="entry name" value="RHOD"/>
    <property type="match status" value="2"/>
</dbReference>
<evidence type="ECO:0000259" key="5">
    <source>
        <dbReference type="PROSITE" id="PS50206"/>
    </source>
</evidence>
<sequence length="282" mass="31463">MSRDTALVSAEWAEKNTDAPGVVFVEVDEDTSAYDTGHIAGAIKLDWKTDLQDPVRRDFVNKAQFEALLSERGIANDDTVILYGGNNNWFAAYAYWYFKLYGHRDVKLLDGGRKKWELDARPLVTDAVTRPKTRYVAQEPDTSIRAFRDEVVAAIGTKNLVDVRSPDEFAGRLLAPAHLPQEQAQRAGHIPTAISVPWSKAANEDGTFKSDDELRRIYADAGLDDSRETIAYCRIGERSSHTWFVLQELLGHRNVKNYDGSWTEYGSLVGVPVALGDEPGEA</sequence>
<keyword evidence="2" id="KW-0677">Repeat</keyword>
<dbReference type="PANTHER" id="PTHR43855">
    <property type="entry name" value="THIOSULFATE SULFURTRANSFERASE"/>
    <property type="match status" value="1"/>
</dbReference>
<dbReference type="PROSITE" id="PS00683">
    <property type="entry name" value="RHODANESE_2"/>
    <property type="match status" value="1"/>
</dbReference>
<organism evidence="6 7">
    <name type="scientific">Micromonospora citrea</name>
    <dbReference type="NCBI Taxonomy" id="47855"/>
    <lineage>
        <taxon>Bacteria</taxon>
        <taxon>Bacillati</taxon>
        <taxon>Actinomycetota</taxon>
        <taxon>Actinomycetes</taxon>
        <taxon>Micromonosporales</taxon>
        <taxon>Micromonosporaceae</taxon>
        <taxon>Micromonospora</taxon>
    </lineage>
</organism>
<dbReference type="RefSeq" id="WP_091102008.1">
    <property type="nucleotide sequence ID" value="NZ_FMHZ01000002.1"/>
</dbReference>
<evidence type="ECO:0000256" key="4">
    <source>
        <dbReference type="RuleBase" id="RU000507"/>
    </source>
</evidence>
<dbReference type="Proteomes" id="UP000199001">
    <property type="component" value="Unassembled WGS sequence"/>
</dbReference>
<dbReference type="InterPro" id="IPR051126">
    <property type="entry name" value="Thiosulfate_sulfurtransferase"/>
</dbReference>
<dbReference type="CDD" id="cd01449">
    <property type="entry name" value="TST_Repeat_2"/>
    <property type="match status" value="1"/>
</dbReference>
<dbReference type="AlphaFoldDB" id="A0A1C6VBX1"/>
<dbReference type="InterPro" id="IPR001763">
    <property type="entry name" value="Rhodanese-like_dom"/>
</dbReference>
<feature type="domain" description="Rhodanese" evidence="5">
    <location>
        <begin position="154"/>
        <end position="274"/>
    </location>
</feature>
<dbReference type="FunFam" id="3.40.250.10:FF:000024">
    <property type="entry name" value="Sulfurtransferase"/>
    <property type="match status" value="1"/>
</dbReference>
<reference evidence="7" key="1">
    <citation type="submission" date="2016-06" db="EMBL/GenBank/DDBJ databases">
        <authorList>
            <person name="Varghese N."/>
            <person name="Submissions Spin"/>
        </authorList>
    </citation>
    <scope>NUCLEOTIDE SEQUENCE [LARGE SCALE GENOMIC DNA]</scope>
    <source>
        <strain evidence="7">DSM 43903</strain>
    </source>
</reference>
<evidence type="ECO:0000313" key="6">
    <source>
        <dbReference type="EMBL" id="SCL63350.1"/>
    </source>
</evidence>
<dbReference type="OrthoDB" id="9781034at2"/>